<accession>A0A158H7G5</accession>
<protein>
    <submittedName>
        <fullName evidence="3">UspA domain-containing protein</fullName>
    </submittedName>
</protein>
<dbReference type="SUPFAM" id="SSF52402">
    <property type="entry name" value="Adenine nucleotide alpha hydrolases-like"/>
    <property type="match status" value="2"/>
</dbReference>
<dbReference type="PANTHER" id="PTHR46268:SF15">
    <property type="entry name" value="UNIVERSAL STRESS PROTEIN HP_0031"/>
    <property type="match status" value="1"/>
</dbReference>
<feature type="domain" description="UspA" evidence="2">
    <location>
        <begin position="3"/>
        <end position="142"/>
    </location>
</feature>
<dbReference type="EMBL" id="FCOC02000014">
    <property type="protein sequence ID" value="SAL40342.1"/>
    <property type="molecule type" value="Genomic_DNA"/>
</dbReference>
<feature type="domain" description="UspA" evidence="2">
    <location>
        <begin position="156"/>
        <end position="280"/>
    </location>
</feature>
<evidence type="ECO:0000313" key="3">
    <source>
        <dbReference type="EMBL" id="SAL40342.1"/>
    </source>
</evidence>
<name>A0A158H7G5_CABSO</name>
<evidence type="ECO:0000256" key="1">
    <source>
        <dbReference type="ARBA" id="ARBA00008791"/>
    </source>
</evidence>
<evidence type="ECO:0000313" key="4">
    <source>
        <dbReference type="Proteomes" id="UP000054893"/>
    </source>
</evidence>
<dbReference type="RefSeq" id="WP_060857362.1">
    <property type="nucleotide sequence ID" value="NZ_FCOC02000014.1"/>
</dbReference>
<sequence>MSYTSILVQLDTSSRSPARLSFALRLARQYGAHLTGVLSCFTPDPRTFYVMAGYSEYYEDHRTLRQERHNALEQAFHAELGNAGVTGSWVESTGDPTNDVVRLARRVDLVIAGQEDPNDPESFIADHFPETLVMEAGRPVLFYPYAGEFDTFGANALVAWNGSREAVRAVHDALPLLKRATRTTVVTVDEPRDTTRGNRIPGADIALVLARHNVKADVVQLDRIDRAENTPAGRLLLSQASQLGADLIVMGAYGHSRWQELVMGGATRSMFQSMTVPVLMSH</sequence>
<comment type="similarity">
    <text evidence="1">Belongs to the universal stress protein A family.</text>
</comment>
<dbReference type="PANTHER" id="PTHR46268">
    <property type="entry name" value="STRESS RESPONSE PROTEIN NHAX"/>
    <property type="match status" value="1"/>
</dbReference>
<dbReference type="AlphaFoldDB" id="A0A158H7G5"/>
<organism evidence="3 4">
    <name type="scientific">Caballeronia sordidicola</name>
    <name type="common">Burkholderia sordidicola</name>
    <dbReference type="NCBI Taxonomy" id="196367"/>
    <lineage>
        <taxon>Bacteria</taxon>
        <taxon>Pseudomonadati</taxon>
        <taxon>Pseudomonadota</taxon>
        <taxon>Betaproteobacteria</taxon>
        <taxon>Burkholderiales</taxon>
        <taxon>Burkholderiaceae</taxon>
        <taxon>Caballeronia</taxon>
    </lineage>
</organism>
<reference evidence="3 4" key="1">
    <citation type="submission" date="2016-01" db="EMBL/GenBank/DDBJ databases">
        <authorList>
            <person name="Oliw E.H."/>
        </authorList>
    </citation>
    <scope>NUCLEOTIDE SEQUENCE [LARGE SCALE GENOMIC DNA]</scope>
    <source>
        <strain evidence="3">LMG 22029</strain>
    </source>
</reference>
<proteinExistence type="inferred from homology"/>
<dbReference type="Gene3D" id="3.40.50.12370">
    <property type="match status" value="1"/>
</dbReference>
<dbReference type="PRINTS" id="PR01438">
    <property type="entry name" value="UNVRSLSTRESS"/>
</dbReference>
<gene>
    <name evidence="3" type="ORF">AWB64_04285</name>
</gene>
<evidence type="ECO:0000259" key="2">
    <source>
        <dbReference type="Pfam" id="PF00582"/>
    </source>
</evidence>
<dbReference type="OrthoDB" id="9804721at2"/>
<dbReference type="InterPro" id="IPR006016">
    <property type="entry name" value="UspA"/>
</dbReference>
<dbReference type="CDD" id="cd00293">
    <property type="entry name" value="USP-like"/>
    <property type="match status" value="2"/>
</dbReference>
<dbReference type="Pfam" id="PF00582">
    <property type="entry name" value="Usp"/>
    <property type="match status" value="2"/>
</dbReference>
<dbReference type="Proteomes" id="UP000054893">
    <property type="component" value="Unassembled WGS sequence"/>
</dbReference>
<dbReference type="InterPro" id="IPR006015">
    <property type="entry name" value="Universal_stress_UspA"/>
</dbReference>